<comment type="similarity">
    <text evidence="6">Belongs to the ABC-4 integral membrane protein family.</text>
</comment>
<evidence type="ECO:0000313" key="10">
    <source>
        <dbReference type="Proteomes" id="UP000326961"/>
    </source>
</evidence>
<dbReference type="InterPro" id="IPR003838">
    <property type="entry name" value="ABC3_permease_C"/>
</dbReference>
<evidence type="ECO:0000256" key="7">
    <source>
        <dbReference type="SAM" id="Phobius"/>
    </source>
</evidence>
<dbReference type="GO" id="GO:0022857">
    <property type="term" value="F:transmembrane transporter activity"/>
    <property type="evidence" value="ECO:0007669"/>
    <property type="project" value="TreeGrafter"/>
</dbReference>
<feature type="transmembrane region" description="Helical" evidence="7">
    <location>
        <begin position="712"/>
        <end position="735"/>
    </location>
</feature>
<evidence type="ECO:0000256" key="4">
    <source>
        <dbReference type="ARBA" id="ARBA00022989"/>
    </source>
</evidence>
<evidence type="ECO:0000256" key="6">
    <source>
        <dbReference type="ARBA" id="ARBA00038076"/>
    </source>
</evidence>
<dbReference type="RefSeq" id="WP_150886322.1">
    <property type="nucleotide sequence ID" value="NZ_CP032452.1"/>
</dbReference>
<feature type="transmembrane region" description="Helical" evidence="7">
    <location>
        <begin position="309"/>
        <end position="331"/>
    </location>
</feature>
<accession>A0A5P3XDR9</accession>
<feature type="domain" description="ABC3 transporter permease C-terminal" evidence="8">
    <location>
        <begin position="717"/>
        <end position="825"/>
    </location>
</feature>
<sequence length="841" mass="95346">MELIDVVKSYIIKNKKNSLLIIVSIIISTALFLVMNIISEDARNIMINQAKQNLGTKHAQYGLRNEKEIKYFEKNSSIDKLGKSMLLGFNEMGHGQTLQIVNDDRVVQELDNSYDLKEGNFPIKENEIAIDSWYIEQKGIENPIGKSIELKYTGYDSTGKHVLYQGEKEFKIVGILKCNPILKAQATCIGFISEECAKKNITVENKYNQVFFKFKKEKDITNQVDKIAQENNLSKADFLINKDLLLAISDSMSLKIPYIIINVILSLATILLIYNIFYILLSSRRKDFGILRAIGFTPSEISKTMIFEVFIYAIISIPIGLILGGIIANLSREYIIGVIYDMNYANLIKSQSYMSLYIISTLLSVLTIIIAVYKPLRECSKIDPMVCMKKSDEKIKINQKSLVSKFMTKFFKDYGNIASKNIQRNKKRTNLAIASMIIIFFLMSTLYTKSTSNFLSDNGLRHWIPGDYLLHNIDYKSAGDNKMSYDKVTLQAIKNIDGVTKVNPSRAKILDIDIDIEKIDKKSSYWTQYQNDIEAQADSIEFREGKKVYREQFEVMGIENDKILDDRIIDGKSNLKDIDNKPYIYIDKYSSETLKIKVGDSIKANLDVSDSKTGDYKETISKDLIVAGIIDYIPLTSQGAGCTFGAVMSVNQMNKFTGISTYERFDIWTGKFANQKNIESELKQIIENSDKGILIPYKSESAGLEKSDNQKAMIMTLVVGVIVLLSLFNCCNTIVTSINSRSREFALFRGIGIPKDEVKKIVVLESCIYIVVGFIISIIPTLIVRYIIIKSFETIQLINLKFIIAVILILLVISAIIIITTLKTLKNVQGEDFIEQIKTLE</sequence>
<keyword evidence="4 7" id="KW-1133">Transmembrane helix</keyword>
<dbReference type="InterPro" id="IPR050250">
    <property type="entry name" value="Macrolide_Exporter_MacB"/>
</dbReference>
<evidence type="ECO:0000256" key="2">
    <source>
        <dbReference type="ARBA" id="ARBA00022475"/>
    </source>
</evidence>
<protein>
    <submittedName>
        <fullName evidence="9">ABC transporter permease</fullName>
    </submittedName>
</protein>
<keyword evidence="5 7" id="KW-0472">Membrane</keyword>
<feature type="domain" description="ABC3 transporter permease C-terminal" evidence="8">
    <location>
        <begin position="259"/>
        <end position="376"/>
    </location>
</feature>
<dbReference type="GO" id="GO:0005886">
    <property type="term" value="C:plasma membrane"/>
    <property type="evidence" value="ECO:0007669"/>
    <property type="project" value="UniProtKB-SubCell"/>
</dbReference>
<proteinExistence type="inferred from homology"/>
<evidence type="ECO:0000256" key="3">
    <source>
        <dbReference type="ARBA" id="ARBA00022692"/>
    </source>
</evidence>
<dbReference type="Pfam" id="PF02687">
    <property type="entry name" value="FtsX"/>
    <property type="match status" value="2"/>
</dbReference>
<gene>
    <name evidence="9" type="ORF">D4A35_06275</name>
</gene>
<feature type="transmembrane region" description="Helical" evidence="7">
    <location>
        <begin position="767"/>
        <end position="788"/>
    </location>
</feature>
<keyword evidence="2" id="KW-1003">Cell membrane</keyword>
<evidence type="ECO:0000256" key="5">
    <source>
        <dbReference type="ARBA" id="ARBA00023136"/>
    </source>
</evidence>
<organism evidence="9 10">
    <name type="scientific">Paraclostridium bifermentans</name>
    <name type="common">Clostridium bifermentans</name>
    <dbReference type="NCBI Taxonomy" id="1490"/>
    <lineage>
        <taxon>Bacteria</taxon>
        <taxon>Bacillati</taxon>
        <taxon>Bacillota</taxon>
        <taxon>Clostridia</taxon>
        <taxon>Peptostreptococcales</taxon>
        <taxon>Peptostreptococcaceae</taxon>
        <taxon>Paraclostridium</taxon>
    </lineage>
</organism>
<keyword evidence="3 7" id="KW-0812">Transmembrane</keyword>
<feature type="transmembrane region" description="Helical" evidence="7">
    <location>
        <begin position="429"/>
        <end position="447"/>
    </location>
</feature>
<evidence type="ECO:0000313" key="9">
    <source>
        <dbReference type="EMBL" id="QEZ68564.1"/>
    </source>
</evidence>
<dbReference type="AlphaFoldDB" id="A0A5P3XDR9"/>
<comment type="subcellular location">
    <subcellularLocation>
        <location evidence="1">Cell membrane</location>
        <topology evidence="1">Multi-pass membrane protein</topology>
    </subcellularLocation>
</comment>
<dbReference type="PANTHER" id="PTHR30572:SF4">
    <property type="entry name" value="ABC TRANSPORTER PERMEASE YTRF"/>
    <property type="match status" value="1"/>
</dbReference>
<feature type="transmembrane region" description="Helical" evidence="7">
    <location>
        <begin position="800"/>
        <end position="822"/>
    </location>
</feature>
<evidence type="ECO:0000256" key="1">
    <source>
        <dbReference type="ARBA" id="ARBA00004651"/>
    </source>
</evidence>
<feature type="transmembrane region" description="Helical" evidence="7">
    <location>
        <begin position="18"/>
        <end position="38"/>
    </location>
</feature>
<evidence type="ECO:0000259" key="8">
    <source>
        <dbReference type="Pfam" id="PF02687"/>
    </source>
</evidence>
<name>A0A5P3XDR9_PARBF</name>
<dbReference type="PANTHER" id="PTHR30572">
    <property type="entry name" value="MEMBRANE COMPONENT OF TRANSPORTER-RELATED"/>
    <property type="match status" value="1"/>
</dbReference>
<dbReference type="EMBL" id="CP032452">
    <property type="protein sequence ID" value="QEZ68564.1"/>
    <property type="molecule type" value="Genomic_DNA"/>
</dbReference>
<feature type="transmembrane region" description="Helical" evidence="7">
    <location>
        <begin position="351"/>
        <end position="373"/>
    </location>
</feature>
<reference evidence="9 10" key="1">
    <citation type="submission" date="2018-09" db="EMBL/GenBank/DDBJ databases">
        <title>A clostridial neurotoxin that targets Anopheles mosquitoes.</title>
        <authorList>
            <person name="Contreras E."/>
            <person name="Masuyer G."/>
            <person name="Qureshi N."/>
            <person name="Chawla S."/>
            <person name="Lim H.L."/>
            <person name="Chen J."/>
            <person name="Stenmark P."/>
            <person name="Gill S."/>
        </authorList>
    </citation>
    <scope>NUCLEOTIDE SEQUENCE [LARGE SCALE GENOMIC DNA]</scope>
    <source>
        <strain evidence="9 10">Cbm</strain>
    </source>
</reference>
<dbReference type="Proteomes" id="UP000326961">
    <property type="component" value="Chromosome"/>
</dbReference>
<feature type="transmembrane region" description="Helical" evidence="7">
    <location>
        <begin position="258"/>
        <end position="281"/>
    </location>
</feature>